<keyword evidence="7" id="KW-0963">Cytoplasm</keyword>
<dbReference type="GO" id="GO:0016787">
    <property type="term" value="F:hydrolase activity"/>
    <property type="evidence" value="ECO:0007669"/>
    <property type="project" value="UniProtKB-KW"/>
</dbReference>
<dbReference type="Pfam" id="PF26216">
    <property type="entry name" value="GDPGP1_C"/>
    <property type="match status" value="1"/>
</dbReference>
<evidence type="ECO:0000256" key="5">
    <source>
        <dbReference type="ARBA" id="ARBA00012507"/>
    </source>
</evidence>
<comment type="function">
    <text evidence="2">Specific and highly efficient GDP-D-glucose phosphorylase regulating the levels of GDP-D-glucose in cells.</text>
</comment>
<dbReference type="PANTHER" id="PTHR20884:SF8">
    <property type="entry name" value="GDP-D-GLUCOSE PHOSPHORYLASE 1"/>
    <property type="match status" value="1"/>
</dbReference>
<protein>
    <recommendedName>
        <fullName evidence="6">GDP-D-glucose phosphorylase 1</fullName>
        <ecNumber evidence="5">2.7.7.78</ecNumber>
    </recommendedName>
</protein>
<evidence type="ECO:0000256" key="2">
    <source>
        <dbReference type="ARBA" id="ARBA00003049"/>
    </source>
</evidence>
<keyword evidence="11" id="KW-0547">Nucleotide-binding</keyword>
<evidence type="ECO:0000256" key="9">
    <source>
        <dbReference type="ARBA" id="ARBA00022679"/>
    </source>
</evidence>
<evidence type="ECO:0000256" key="6">
    <source>
        <dbReference type="ARBA" id="ARBA00018857"/>
    </source>
</evidence>
<evidence type="ECO:0000256" key="1">
    <source>
        <dbReference type="ARBA" id="ARBA00000063"/>
    </source>
</evidence>
<dbReference type="GO" id="GO:0000166">
    <property type="term" value="F:nucleotide binding"/>
    <property type="evidence" value="ECO:0007669"/>
    <property type="project" value="UniProtKB-KW"/>
</dbReference>
<dbReference type="Pfam" id="PF26217">
    <property type="entry name" value="GDPGP1_N"/>
    <property type="match status" value="2"/>
</dbReference>
<proteinExistence type="inferred from homology"/>
<feature type="domain" description="GDPGP1-like C-terminal" evidence="13">
    <location>
        <begin position="262"/>
        <end position="394"/>
    </location>
</feature>
<dbReference type="Proteomes" id="UP000812440">
    <property type="component" value="Chromosome 3"/>
</dbReference>
<evidence type="ECO:0000256" key="4">
    <source>
        <dbReference type="ARBA" id="ARBA00006451"/>
    </source>
</evidence>
<feature type="domain" description="GDPGP1-like N-terminal" evidence="14">
    <location>
        <begin position="169"/>
        <end position="242"/>
    </location>
</feature>
<keyword evidence="8" id="KW-0344">Guanine-nucleotide releasing factor</keyword>
<dbReference type="EMBL" id="JAACNH010000006">
    <property type="protein sequence ID" value="KAG8440617.1"/>
    <property type="molecule type" value="Genomic_DNA"/>
</dbReference>
<evidence type="ECO:0000256" key="3">
    <source>
        <dbReference type="ARBA" id="ARBA00004496"/>
    </source>
</evidence>
<dbReference type="PANTHER" id="PTHR20884">
    <property type="entry name" value="GDP-D-GLUCOSE PHOSPHORYLASE 1"/>
    <property type="match status" value="1"/>
</dbReference>
<evidence type="ECO:0000256" key="7">
    <source>
        <dbReference type="ARBA" id="ARBA00022490"/>
    </source>
</evidence>
<reference evidence="15" key="1">
    <citation type="thesis" date="2020" institute="ProQuest LLC" country="789 East Eisenhower Parkway, Ann Arbor, MI, USA">
        <title>Comparative Genomics and Chromosome Evolution.</title>
        <authorList>
            <person name="Mudd A.B."/>
        </authorList>
    </citation>
    <scope>NUCLEOTIDE SEQUENCE</scope>
    <source>
        <strain evidence="15">Female2</strain>
        <tissue evidence="15">Blood</tissue>
    </source>
</reference>
<keyword evidence="12" id="KW-0378">Hydrolase</keyword>
<dbReference type="InterPro" id="IPR058866">
    <property type="entry name" value="GDPGP1_N"/>
</dbReference>
<evidence type="ECO:0000256" key="8">
    <source>
        <dbReference type="ARBA" id="ARBA00022658"/>
    </source>
</evidence>
<dbReference type="GO" id="GO:0080048">
    <property type="term" value="F:GDP-D-glucose phosphorylase activity"/>
    <property type="evidence" value="ECO:0007669"/>
    <property type="project" value="UniProtKB-EC"/>
</dbReference>
<dbReference type="GO" id="GO:0006006">
    <property type="term" value="P:glucose metabolic process"/>
    <property type="evidence" value="ECO:0007669"/>
    <property type="project" value="TreeGrafter"/>
</dbReference>
<evidence type="ECO:0000256" key="12">
    <source>
        <dbReference type="ARBA" id="ARBA00022801"/>
    </source>
</evidence>
<comment type="subcellular location">
    <subcellularLocation>
        <location evidence="3">Cytoplasm</location>
    </subcellularLocation>
</comment>
<dbReference type="GO" id="GO:0005737">
    <property type="term" value="C:cytoplasm"/>
    <property type="evidence" value="ECO:0007669"/>
    <property type="project" value="UniProtKB-SubCell"/>
</dbReference>
<comment type="similarity">
    <text evidence="4">Belongs to the GDPGP1 family.</text>
</comment>
<evidence type="ECO:0000256" key="11">
    <source>
        <dbReference type="ARBA" id="ARBA00022741"/>
    </source>
</evidence>
<evidence type="ECO:0000256" key="10">
    <source>
        <dbReference type="ARBA" id="ARBA00022695"/>
    </source>
</evidence>
<name>A0A8T2JAM2_9PIPI</name>
<keyword evidence="9" id="KW-0808">Transferase</keyword>
<dbReference type="OrthoDB" id="417175at2759"/>
<dbReference type="InterPro" id="IPR058865">
    <property type="entry name" value="GDPGP1_C"/>
</dbReference>
<gene>
    <name evidence="15" type="ORF">GDO86_006387</name>
</gene>
<evidence type="ECO:0000313" key="16">
    <source>
        <dbReference type="Proteomes" id="UP000812440"/>
    </source>
</evidence>
<feature type="domain" description="GDPGP1-like N-terminal" evidence="14">
    <location>
        <begin position="47"/>
        <end position="146"/>
    </location>
</feature>
<evidence type="ECO:0000259" key="13">
    <source>
        <dbReference type="Pfam" id="PF26216"/>
    </source>
</evidence>
<dbReference type="GO" id="GO:0005085">
    <property type="term" value="F:guanyl-nucleotide exchange factor activity"/>
    <property type="evidence" value="ECO:0007669"/>
    <property type="project" value="UniProtKB-KW"/>
</dbReference>
<dbReference type="EC" id="2.7.7.78" evidence="5"/>
<comment type="caution">
    <text evidence="15">The sequence shown here is derived from an EMBL/GenBank/DDBJ whole genome shotgun (WGS) entry which is preliminary data.</text>
</comment>
<comment type="catalytic activity">
    <reaction evidence="1">
        <text>GDP-alpha-D-glucose + phosphate = alpha-D-glucose 1-phosphate + GDP + H(+)</text>
        <dbReference type="Rhea" id="RHEA:30387"/>
        <dbReference type="ChEBI" id="CHEBI:15378"/>
        <dbReference type="ChEBI" id="CHEBI:43474"/>
        <dbReference type="ChEBI" id="CHEBI:58189"/>
        <dbReference type="ChEBI" id="CHEBI:58601"/>
        <dbReference type="ChEBI" id="CHEBI:62230"/>
        <dbReference type="EC" id="2.7.7.78"/>
    </reaction>
</comment>
<sequence>MEEKHLKLMTNTEIEKYRYSNYNFVSSIPTWKQRRAHADDTNILSTFDRALQVKWREKMDQGLFRYPLQHIQTRILPGQFKYVAQLNIQRSLNRRKPEHIWSVQQKFDPSQFNYNKIKPEEILFQMSRSASELAKEASVECKVMVNGEKSPELSDNNGANPQGSCAIHCNKTSILVVINVSPLEFGHVLLIPDPLLCLPQILTQDLMEFGMESILLSSHPGFRVGFNSLGGLASVNHLHMHGFYLDHELLLESFCGKPLCPKINFHVITSFPAPGFFFYTDGSDLKSTACNICKVTDFLVARNIAHNLFVTRGSNPNEVKASESRDGIRVIIWARKPSFGAKEVTAFNVALCELAGHLPIYNEETFNSISEDSVISIINKYLLAEEEFAKLTLDLMILLRN</sequence>
<organism evidence="15 16">
    <name type="scientific">Hymenochirus boettgeri</name>
    <name type="common">Congo dwarf clawed frog</name>
    <dbReference type="NCBI Taxonomy" id="247094"/>
    <lineage>
        <taxon>Eukaryota</taxon>
        <taxon>Metazoa</taxon>
        <taxon>Chordata</taxon>
        <taxon>Craniata</taxon>
        <taxon>Vertebrata</taxon>
        <taxon>Euteleostomi</taxon>
        <taxon>Amphibia</taxon>
        <taxon>Batrachia</taxon>
        <taxon>Anura</taxon>
        <taxon>Pipoidea</taxon>
        <taxon>Pipidae</taxon>
        <taxon>Pipinae</taxon>
        <taxon>Hymenochirus</taxon>
    </lineage>
</organism>
<dbReference type="InterPro" id="IPR026506">
    <property type="entry name" value="GDPGP"/>
</dbReference>
<keyword evidence="10" id="KW-0548">Nucleotidyltransferase</keyword>
<keyword evidence="16" id="KW-1185">Reference proteome</keyword>
<evidence type="ECO:0000259" key="14">
    <source>
        <dbReference type="Pfam" id="PF26217"/>
    </source>
</evidence>
<accession>A0A8T2JAM2</accession>
<dbReference type="AlphaFoldDB" id="A0A8T2JAM2"/>
<evidence type="ECO:0000313" key="15">
    <source>
        <dbReference type="EMBL" id="KAG8440617.1"/>
    </source>
</evidence>